<reference evidence="2" key="1">
    <citation type="submission" date="2018-06" db="EMBL/GenBank/DDBJ databases">
        <authorList>
            <person name="Zhirakovskaya E."/>
        </authorList>
    </citation>
    <scope>NUCLEOTIDE SEQUENCE</scope>
</reference>
<name>A0A3B1BKP4_9ZZZZ</name>
<dbReference type="EMBL" id="UOFX01000082">
    <property type="protein sequence ID" value="VAX11200.1"/>
    <property type="molecule type" value="Genomic_DNA"/>
</dbReference>
<evidence type="ECO:0000256" key="1">
    <source>
        <dbReference type="SAM" id="Coils"/>
    </source>
</evidence>
<protein>
    <submittedName>
        <fullName evidence="2">Membrane protein involved in colicin uptake</fullName>
    </submittedName>
</protein>
<organism evidence="2">
    <name type="scientific">hydrothermal vent metagenome</name>
    <dbReference type="NCBI Taxonomy" id="652676"/>
    <lineage>
        <taxon>unclassified sequences</taxon>
        <taxon>metagenomes</taxon>
        <taxon>ecological metagenomes</taxon>
    </lineage>
</organism>
<proteinExistence type="predicted"/>
<dbReference type="Pfam" id="PF10087">
    <property type="entry name" value="DUF2325"/>
    <property type="match status" value="1"/>
</dbReference>
<accession>A0A3B1BKP4</accession>
<sequence>MCLIPSNEGVPFGTKKSHIPRRRKVWELEEHFHCSIVGTCLTLDELRRLCRRTRIEIETPASDYKVHIAIVSAVIDKSPVARLVNKHLDRKYQSTIRHFARLNSASELKNRWKEMVSQGEIAAAYWSLVTHPLASEQLLFRVYGEVHMLSHLSGASTRIDMQALVRLRRRIPELERELVKTRAELLRRMHEKDGVIQTLDKRLVESLEVEHKLRGDKERLRILESGETLTHLRIQNEEYVGKLQKLQARVKRSEVVEEEQRQQALTHSSRSLCLEGQLAELAAERDALEVTLEKLLLPDCTQCENGSFCNRDIDLCGRCILYVGGRNRLCAHFRALVERQNGCFIHHDGGQEESSHRLESLLSGADAVLCPLDCVSHDAVHRIKRDCKRQGKRLLLLPKSSLSSFTKGLHELAS</sequence>
<feature type="coiled-coil region" evidence="1">
    <location>
        <begin position="229"/>
        <end position="263"/>
    </location>
</feature>
<dbReference type="InterPro" id="IPR016772">
    <property type="entry name" value="UCP020408"/>
</dbReference>
<keyword evidence="1" id="KW-0175">Coiled coil</keyword>
<dbReference type="AlphaFoldDB" id="A0A3B1BKP4"/>
<evidence type="ECO:0000313" key="2">
    <source>
        <dbReference type="EMBL" id="VAX11200.1"/>
    </source>
</evidence>
<gene>
    <name evidence="2" type="ORF">MNBD_GAMMA26-2685</name>
</gene>